<dbReference type="Gene3D" id="3.40.50.720">
    <property type="entry name" value="NAD(P)-binding Rossmann-like Domain"/>
    <property type="match status" value="1"/>
</dbReference>
<dbReference type="PANTHER" id="PTHR43000">
    <property type="entry name" value="DTDP-D-GLUCOSE 4,6-DEHYDRATASE-RELATED"/>
    <property type="match status" value="1"/>
</dbReference>
<evidence type="ECO:0000313" key="3">
    <source>
        <dbReference type="Proteomes" id="UP000001062"/>
    </source>
</evidence>
<keyword evidence="2" id="KW-0456">Lyase</keyword>
<dbReference type="Proteomes" id="UP000001062">
    <property type="component" value="Chromosome"/>
</dbReference>
<dbReference type="eggNOG" id="COG0451">
    <property type="taxonomic scope" value="Bacteria"/>
</dbReference>
<proteinExistence type="predicted"/>
<name>F2K416_MARM1</name>
<dbReference type="AlphaFoldDB" id="F2K416"/>
<dbReference type="OrthoDB" id="9801056at2"/>
<dbReference type="PATRIC" id="fig|717774.3.peg.2174"/>
<dbReference type="EMBL" id="CP002583">
    <property type="protein sequence ID" value="ADZ91358.1"/>
    <property type="molecule type" value="Genomic_DNA"/>
</dbReference>
<dbReference type="STRING" id="717774.Marme_2111"/>
<sequence>MNQHVFLTGACGFVGKVLLPILLAKGYRVTCASRLASSHAGSAAEWVTLDINDAKAVSCVIEQVKPSHVIHLAAQSHVPTSFREPAQTWQTNVMGTLHLLEAVKTHCSEAFFLFVSSSEVYGEFFKAAELTAESADCKPMNPYAASKRAAELAIEQYFRQGLAGAIARPFNHIGAGQSPEFVSASFARQIAAIEAGKQKPILQVGNLDAQRDFLDVRDVCNAYVALLELKTVDIEDRIFNIASGQPRRIDDVLKLLLQQSSQEIAVELDPERMRPSDIPLAAGDCTRIHSLTGWQPSYDLSNTLAELLGHWREQV</sequence>
<dbReference type="SUPFAM" id="SSF51735">
    <property type="entry name" value="NAD(P)-binding Rossmann-fold domains"/>
    <property type="match status" value="1"/>
</dbReference>
<accession>F2K416</accession>
<evidence type="ECO:0000313" key="2">
    <source>
        <dbReference type="EMBL" id="ADZ91358.1"/>
    </source>
</evidence>
<dbReference type="GO" id="GO:0008460">
    <property type="term" value="F:dTDP-glucose 4,6-dehydratase activity"/>
    <property type="evidence" value="ECO:0007669"/>
    <property type="project" value="UniProtKB-EC"/>
</dbReference>
<dbReference type="RefSeq" id="WP_013661263.1">
    <property type="nucleotide sequence ID" value="NC_015276.1"/>
</dbReference>
<keyword evidence="3" id="KW-1185">Reference proteome</keyword>
<reference evidence="2 3" key="1">
    <citation type="journal article" date="2012" name="Stand. Genomic Sci.">
        <title>Complete genome sequence of the melanogenic marine bacterium Marinomonas mediterranea type strain (MMB-1(T)).</title>
        <authorList>
            <person name="Lucas-Elio P."/>
            <person name="Goodwin L."/>
            <person name="Woyke T."/>
            <person name="Pitluck S."/>
            <person name="Nolan M."/>
            <person name="Kyrpides N.C."/>
            <person name="Detter J.C."/>
            <person name="Copeland A."/>
            <person name="Teshima H."/>
            <person name="Bruce D."/>
            <person name="Detter C."/>
            <person name="Tapia R."/>
            <person name="Han S."/>
            <person name="Land M.L."/>
            <person name="Ivanova N."/>
            <person name="Mikhailova N."/>
            <person name="Johnston A.W."/>
            <person name="Sanchez-Amat A."/>
        </authorList>
    </citation>
    <scope>NUCLEOTIDE SEQUENCE [LARGE SCALE GENOMIC DNA]</scope>
    <source>
        <strain evidence="3">ATCC 700492 / JCM 21426 / NBRC 103028 / MMB-1</strain>
    </source>
</reference>
<gene>
    <name evidence="2" type="ordered locus">Marme_2111</name>
</gene>
<dbReference type="Gene3D" id="3.90.25.10">
    <property type="entry name" value="UDP-galactose 4-epimerase, domain 1"/>
    <property type="match status" value="1"/>
</dbReference>
<protein>
    <submittedName>
        <fullName evidence="2">dTDP-glucose 4,6-dehydratase</fullName>
        <ecNumber evidence="2">4.2.1.46</ecNumber>
    </submittedName>
</protein>
<feature type="domain" description="NAD(P)-binding" evidence="1">
    <location>
        <begin position="7"/>
        <end position="306"/>
    </location>
</feature>
<evidence type="ECO:0000259" key="1">
    <source>
        <dbReference type="Pfam" id="PF16363"/>
    </source>
</evidence>
<dbReference type="EC" id="4.2.1.46" evidence="2"/>
<dbReference type="HOGENOM" id="CLU_007383_1_7_6"/>
<dbReference type="InterPro" id="IPR036291">
    <property type="entry name" value="NAD(P)-bd_dom_sf"/>
</dbReference>
<dbReference type="Pfam" id="PF16363">
    <property type="entry name" value="GDP_Man_Dehyd"/>
    <property type="match status" value="1"/>
</dbReference>
<dbReference type="InterPro" id="IPR016040">
    <property type="entry name" value="NAD(P)-bd_dom"/>
</dbReference>
<dbReference type="KEGG" id="mme:Marme_2111"/>
<organism evidence="2 3">
    <name type="scientific">Marinomonas mediterranea (strain ATCC 700492 / JCM 21426 / NBRC 103028 / MMB-1)</name>
    <dbReference type="NCBI Taxonomy" id="717774"/>
    <lineage>
        <taxon>Bacteria</taxon>
        <taxon>Pseudomonadati</taxon>
        <taxon>Pseudomonadota</taxon>
        <taxon>Gammaproteobacteria</taxon>
        <taxon>Oceanospirillales</taxon>
        <taxon>Oceanospirillaceae</taxon>
        <taxon>Marinomonas</taxon>
    </lineage>
</organism>